<dbReference type="InterPro" id="IPR010627">
    <property type="entry name" value="Prepilin_pept_A24_N"/>
</dbReference>
<evidence type="ECO:0008006" key="12">
    <source>
        <dbReference type="Google" id="ProtNLM"/>
    </source>
</evidence>
<keyword evidence="5 8" id="KW-0812">Transmembrane</keyword>
<evidence type="ECO:0000259" key="10">
    <source>
        <dbReference type="Pfam" id="PF06750"/>
    </source>
</evidence>
<dbReference type="GO" id="GO:0004190">
    <property type="term" value="F:aspartic-type endopeptidase activity"/>
    <property type="evidence" value="ECO:0007669"/>
    <property type="project" value="InterPro"/>
</dbReference>
<dbReference type="Gene3D" id="1.20.120.1220">
    <property type="match status" value="1"/>
</dbReference>
<dbReference type="GO" id="GO:0006465">
    <property type="term" value="P:signal peptide processing"/>
    <property type="evidence" value="ECO:0007669"/>
    <property type="project" value="TreeGrafter"/>
</dbReference>
<keyword evidence="3" id="KW-1003">Cell membrane</keyword>
<evidence type="ECO:0000256" key="6">
    <source>
        <dbReference type="ARBA" id="ARBA00022989"/>
    </source>
</evidence>
<comment type="subcellular location">
    <subcellularLocation>
        <location evidence="1">Cell inner membrane</location>
        <topology evidence="1">Multi-pass membrane protein</topology>
    </subcellularLocation>
</comment>
<organism evidence="11">
    <name type="scientific">Timema douglasi</name>
    <name type="common">Walking stick</name>
    <dbReference type="NCBI Taxonomy" id="61478"/>
    <lineage>
        <taxon>Eukaryota</taxon>
        <taxon>Metazoa</taxon>
        <taxon>Ecdysozoa</taxon>
        <taxon>Arthropoda</taxon>
        <taxon>Hexapoda</taxon>
        <taxon>Insecta</taxon>
        <taxon>Pterygota</taxon>
        <taxon>Neoptera</taxon>
        <taxon>Polyneoptera</taxon>
        <taxon>Phasmatodea</taxon>
        <taxon>Timematodea</taxon>
        <taxon>Timematoidea</taxon>
        <taxon>Timematidae</taxon>
        <taxon>Timema</taxon>
    </lineage>
</organism>
<feature type="transmembrane region" description="Helical" evidence="8">
    <location>
        <begin position="178"/>
        <end position="196"/>
    </location>
</feature>
<gene>
    <name evidence="11" type="ORF">TDIB3V08_LOCUS9534</name>
</gene>
<dbReference type="AlphaFoldDB" id="A0A7R8VSL6"/>
<feature type="transmembrane region" description="Helical" evidence="8">
    <location>
        <begin position="146"/>
        <end position="166"/>
    </location>
</feature>
<comment type="similarity">
    <text evidence="2">Belongs to the peptidase A24 family.</text>
</comment>
<accession>A0A7R8VSL6</accession>
<dbReference type="InterPro" id="IPR014032">
    <property type="entry name" value="Peptidase_A24A_bac"/>
</dbReference>
<protein>
    <recommendedName>
        <fullName evidence="12">Prepilin leader peptidase/N-methyltransferase</fullName>
    </recommendedName>
</protein>
<dbReference type="GO" id="GO:0005886">
    <property type="term" value="C:plasma membrane"/>
    <property type="evidence" value="ECO:0007669"/>
    <property type="project" value="UniProtKB-SubCell"/>
</dbReference>
<evidence type="ECO:0000256" key="5">
    <source>
        <dbReference type="ARBA" id="ARBA00022692"/>
    </source>
</evidence>
<dbReference type="PANTHER" id="PTHR30487:SF0">
    <property type="entry name" value="PREPILIN LEADER PEPTIDASE_N-METHYLTRANSFERASE-RELATED"/>
    <property type="match status" value="1"/>
</dbReference>
<proteinExistence type="inferred from homology"/>
<dbReference type="PRINTS" id="PR00864">
    <property type="entry name" value="PREPILNPTASE"/>
</dbReference>
<feature type="transmembrane region" description="Helical" evidence="8">
    <location>
        <begin position="112"/>
        <end position="140"/>
    </location>
</feature>
<feature type="transmembrane region" description="Helical" evidence="8">
    <location>
        <begin position="253"/>
        <end position="270"/>
    </location>
</feature>
<keyword evidence="4" id="KW-0997">Cell inner membrane</keyword>
<evidence type="ECO:0000256" key="7">
    <source>
        <dbReference type="ARBA" id="ARBA00023136"/>
    </source>
</evidence>
<dbReference type="InterPro" id="IPR050882">
    <property type="entry name" value="Prepilin_peptidase/N-MTase"/>
</dbReference>
<feature type="domain" description="Prepilin type IV endopeptidase peptidase" evidence="9">
    <location>
        <begin position="132"/>
        <end position="241"/>
    </location>
</feature>
<dbReference type="EMBL" id="OA570505">
    <property type="protein sequence ID" value="CAD7203361.1"/>
    <property type="molecule type" value="Genomic_DNA"/>
</dbReference>
<keyword evidence="6 8" id="KW-1133">Transmembrane helix</keyword>
<feature type="domain" description="Prepilin peptidase A24 N-terminal" evidence="10">
    <location>
        <begin position="28"/>
        <end position="119"/>
    </location>
</feature>
<evidence type="ECO:0000313" key="11">
    <source>
        <dbReference type="EMBL" id="CAD7203361.1"/>
    </source>
</evidence>
<name>A0A7R8VSL6_TIMDO</name>
<evidence type="ECO:0000256" key="4">
    <source>
        <dbReference type="ARBA" id="ARBA00022519"/>
    </source>
</evidence>
<evidence type="ECO:0000256" key="1">
    <source>
        <dbReference type="ARBA" id="ARBA00004429"/>
    </source>
</evidence>
<evidence type="ECO:0000259" key="9">
    <source>
        <dbReference type="Pfam" id="PF01478"/>
    </source>
</evidence>
<evidence type="ECO:0000256" key="8">
    <source>
        <dbReference type="SAM" id="Phobius"/>
    </source>
</evidence>
<reference evidence="11" key="1">
    <citation type="submission" date="2020-11" db="EMBL/GenBank/DDBJ databases">
        <authorList>
            <person name="Tran Van P."/>
        </authorList>
    </citation>
    <scope>NUCLEOTIDE SEQUENCE</scope>
</reference>
<keyword evidence="7 8" id="KW-0472">Membrane</keyword>
<dbReference type="PANTHER" id="PTHR30487">
    <property type="entry name" value="TYPE 4 PREPILIN-LIKE PROTEINS LEADER PEPTIDE-PROCESSING ENZYME"/>
    <property type="match status" value="1"/>
</dbReference>
<evidence type="ECO:0000256" key="2">
    <source>
        <dbReference type="ARBA" id="ARBA00005801"/>
    </source>
</evidence>
<evidence type="ECO:0000256" key="3">
    <source>
        <dbReference type="ARBA" id="ARBA00022475"/>
    </source>
</evidence>
<feature type="transmembrane region" description="Helical" evidence="8">
    <location>
        <begin position="216"/>
        <end position="241"/>
    </location>
</feature>
<dbReference type="InterPro" id="IPR000045">
    <property type="entry name" value="Prepilin_IV_endopep_pep"/>
</dbReference>
<dbReference type="Pfam" id="PF01478">
    <property type="entry name" value="Peptidase_A24"/>
    <property type="match status" value="1"/>
</dbReference>
<sequence length="280" mass="30803">MFRMDGGWLQLTFITSLPGGFYHTCVAVLGLLLGSFLNVVVYRLPLMIHNEGQLTGHGFNLSLPASHCPACKHPLKYWQNIPVLSWLLLRGKCHYCAASISKRYPLTEAGCAAMFLGLSFLFTTPLSLLSALLLFWFLLALSLIDLATYLLPDRLTLPLLWAGLLVHSISGEVTLQDALYGAAAGYLALWLLYWGVKIVSGKEGMGYGDFKLLAALGAWVGWQMLPYLCILAALAGIVFVLIRMGVYKMSEQIPFGPCLAMAGALIYISQESNIVWLMFS</sequence>
<feature type="transmembrane region" description="Helical" evidence="8">
    <location>
        <begin position="20"/>
        <end position="41"/>
    </location>
</feature>
<dbReference type="Pfam" id="PF06750">
    <property type="entry name" value="A24_N_bact"/>
    <property type="match status" value="1"/>
</dbReference>